<dbReference type="Gene3D" id="3.30.70.270">
    <property type="match status" value="1"/>
</dbReference>
<dbReference type="InterPro" id="IPR029787">
    <property type="entry name" value="Nucleotide_cyclase"/>
</dbReference>
<dbReference type="Pfam" id="PF12729">
    <property type="entry name" value="4HB_MCP_1"/>
    <property type="match status" value="1"/>
</dbReference>
<keyword evidence="1" id="KW-0472">Membrane</keyword>
<dbReference type="EMBL" id="CP133720">
    <property type="protein sequence ID" value="WMW79702.1"/>
    <property type="molecule type" value="Genomic_DNA"/>
</dbReference>
<dbReference type="Pfam" id="PF00672">
    <property type="entry name" value="HAMP"/>
    <property type="match status" value="1"/>
</dbReference>
<keyword evidence="1" id="KW-0812">Transmembrane</keyword>
<dbReference type="InterPro" id="IPR001633">
    <property type="entry name" value="EAL_dom"/>
</dbReference>
<dbReference type="Pfam" id="PF00563">
    <property type="entry name" value="EAL"/>
    <property type="match status" value="1"/>
</dbReference>
<evidence type="ECO:0000256" key="1">
    <source>
        <dbReference type="SAM" id="Phobius"/>
    </source>
</evidence>
<dbReference type="InterPro" id="IPR024478">
    <property type="entry name" value="HlyB_4HB_MCP"/>
</dbReference>
<reference evidence="5" key="1">
    <citation type="submission" date="2023-09" db="EMBL/GenBank/DDBJ databases">
        <title>Undibacterium sp. 20NA77.5 isolated from freshwater.</title>
        <authorList>
            <person name="Le V."/>
            <person name="Ko S.-R."/>
            <person name="Ahn C.-Y."/>
            <person name="Oh H.-M."/>
        </authorList>
    </citation>
    <scope>NUCLEOTIDE SEQUENCE</scope>
    <source>
        <strain evidence="5">20NA77.5</strain>
    </source>
</reference>
<dbReference type="SMART" id="SM00267">
    <property type="entry name" value="GGDEF"/>
    <property type="match status" value="1"/>
</dbReference>
<dbReference type="InterPro" id="IPR003660">
    <property type="entry name" value="HAMP_dom"/>
</dbReference>
<dbReference type="Pfam" id="PF00990">
    <property type="entry name" value="GGDEF"/>
    <property type="match status" value="1"/>
</dbReference>
<dbReference type="PANTHER" id="PTHR33121">
    <property type="entry name" value="CYCLIC DI-GMP PHOSPHODIESTERASE PDEF"/>
    <property type="match status" value="1"/>
</dbReference>
<proteinExistence type="predicted"/>
<dbReference type="PROSITE" id="PS50885">
    <property type="entry name" value="HAMP"/>
    <property type="match status" value="1"/>
</dbReference>
<feature type="domain" description="HAMP" evidence="3">
    <location>
        <begin position="220"/>
        <end position="272"/>
    </location>
</feature>
<dbReference type="SMART" id="SM00052">
    <property type="entry name" value="EAL"/>
    <property type="match status" value="1"/>
</dbReference>
<evidence type="ECO:0000259" key="4">
    <source>
        <dbReference type="PROSITE" id="PS50887"/>
    </source>
</evidence>
<feature type="domain" description="EAL" evidence="2">
    <location>
        <begin position="474"/>
        <end position="727"/>
    </location>
</feature>
<name>A0ABY9REP9_9BURK</name>
<evidence type="ECO:0000313" key="5">
    <source>
        <dbReference type="EMBL" id="WMW79702.1"/>
    </source>
</evidence>
<evidence type="ECO:0000259" key="2">
    <source>
        <dbReference type="PROSITE" id="PS50883"/>
    </source>
</evidence>
<dbReference type="SUPFAM" id="SSF55073">
    <property type="entry name" value="Nucleotide cyclase"/>
    <property type="match status" value="1"/>
</dbReference>
<dbReference type="InterPro" id="IPR043128">
    <property type="entry name" value="Rev_trsase/Diguanyl_cyclase"/>
</dbReference>
<dbReference type="Proteomes" id="UP001181355">
    <property type="component" value="Chromosome"/>
</dbReference>
<dbReference type="SUPFAM" id="SSF158472">
    <property type="entry name" value="HAMP domain-like"/>
    <property type="match status" value="1"/>
</dbReference>
<dbReference type="CDD" id="cd06225">
    <property type="entry name" value="HAMP"/>
    <property type="match status" value="1"/>
</dbReference>
<feature type="transmembrane region" description="Helical" evidence="1">
    <location>
        <begin position="200"/>
        <end position="217"/>
    </location>
</feature>
<dbReference type="PROSITE" id="PS50883">
    <property type="entry name" value="EAL"/>
    <property type="match status" value="1"/>
</dbReference>
<feature type="domain" description="GGDEF" evidence="4">
    <location>
        <begin position="302"/>
        <end position="466"/>
    </location>
</feature>
<protein>
    <submittedName>
        <fullName evidence="5">EAL domain-containing protein</fullName>
    </submittedName>
</protein>
<dbReference type="SMART" id="SM00304">
    <property type="entry name" value="HAMP"/>
    <property type="match status" value="1"/>
</dbReference>
<dbReference type="RefSeq" id="WP_309481197.1">
    <property type="nucleotide sequence ID" value="NZ_CP133720.1"/>
</dbReference>
<sequence length="733" mass="82391">MNPQLRSLLQVLGLNSIATRLTLSFAFLLMLFVGIGLTTVEQVRQIAQSNSRFQQTDMQRLRDVQELRSEFEGIGIQLLDVFTKNYESKNDLYVLIDARAAKIKQQFERLKQYQLNAEQQQALNTLIECNDLFRSHYYEVLDQYALDDLAGAKKIYTEQVEASRNTLLKEAQNFLDQEKLSFEARQREEEFKLKEMQERVFLLAAIAILIGASLALLTRRGVVRPLVVLETSAQKIAEGDYESKVPSTETIEVARVGQALNSMSEAIAQREREIEQLAYYDNLTHLPNRTLLLKQFDNMNLNGCGLVLMDIARLKTVNETLGFVTGDTLILETARRIQTALLEFNQEGTALAKFNGGTFAIVLPAIRKASSDGGIAHSDSEDVYELQSAQIKELLGLIDHHLTDPVRCSGYTVDVNLVYGIALCNAKSAATMNQAERSLNTLIRNGEVALYAAKAQTQTVVWYSDAQEASRLSHLSLLSDLRSAVQNSELQMWLQPKVKLADMQTYGFEALVRWQHPQRGFISPAEFVPFAERTGYISTVTMWMIERALQSLQLWQAQGLNLSIAVNVSTNDLRDESFPDRVRALMQRYDVSPANLRLELTESGIMEDPSSAIPLLQKLRELGIGLSIDDFGTGHSSLAYLQKLPVTELKIDRSFVINIDQLPSTQRLVKTIVEMGHGLQLSVIAEGIETAAERDTLRELGCDSMQGYFASKPLHGESLQKWLDQILLNARQT</sequence>
<dbReference type="CDD" id="cd01949">
    <property type="entry name" value="GGDEF"/>
    <property type="match status" value="1"/>
</dbReference>
<dbReference type="PROSITE" id="PS50887">
    <property type="entry name" value="GGDEF"/>
    <property type="match status" value="1"/>
</dbReference>
<keyword evidence="6" id="KW-1185">Reference proteome</keyword>
<dbReference type="InterPro" id="IPR035919">
    <property type="entry name" value="EAL_sf"/>
</dbReference>
<dbReference type="Gene3D" id="6.10.340.10">
    <property type="match status" value="1"/>
</dbReference>
<dbReference type="Gene3D" id="3.20.20.450">
    <property type="entry name" value="EAL domain"/>
    <property type="match status" value="1"/>
</dbReference>
<dbReference type="InterPro" id="IPR000160">
    <property type="entry name" value="GGDEF_dom"/>
</dbReference>
<dbReference type="CDD" id="cd01948">
    <property type="entry name" value="EAL"/>
    <property type="match status" value="1"/>
</dbReference>
<keyword evidence="1" id="KW-1133">Transmembrane helix</keyword>
<dbReference type="InterPro" id="IPR050706">
    <property type="entry name" value="Cyclic-di-GMP_PDE-like"/>
</dbReference>
<accession>A0ABY9REP9</accession>
<feature type="transmembrane region" description="Helical" evidence="1">
    <location>
        <begin position="20"/>
        <end position="40"/>
    </location>
</feature>
<evidence type="ECO:0000313" key="6">
    <source>
        <dbReference type="Proteomes" id="UP001181355"/>
    </source>
</evidence>
<evidence type="ECO:0000259" key="3">
    <source>
        <dbReference type="PROSITE" id="PS50885"/>
    </source>
</evidence>
<dbReference type="SUPFAM" id="SSF141868">
    <property type="entry name" value="EAL domain-like"/>
    <property type="match status" value="1"/>
</dbReference>
<gene>
    <name evidence="5" type="ORF">RF679_13710</name>
</gene>
<dbReference type="PANTHER" id="PTHR33121:SF71">
    <property type="entry name" value="OXYGEN SENSOR PROTEIN DOSP"/>
    <property type="match status" value="1"/>
</dbReference>
<organism evidence="5 6">
    <name type="scientific">Undibacterium cyanobacteriorum</name>
    <dbReference type="NCBI Taxonomy" id="3073561"/>
    <lineage>
        <taxon>Bacteria</taxon>
        <taxon>Pseudomonadati</taxon>
        <taxon>Pseudomonadota</taxon>
        <taxon>Betaproteobacteria</taxon>
        <taxon>Burkholderiales</taxon>
        <taxon>Oxalobacteraceae</taxon>
        <taxon>Undibacterium</taxon>
    </lineage>
</organism>